<name>A0A2H9TI12_9FUNG</name>
<reference evidence="6 7" key="1">
    <citation type="submission" date="2016-10" db="EMBL/GenBank/DDBJ databases">
        <title>The genome of Paramicrosporidium saccamoebae is the missing link in understanding Cryptomycota and Microsporidia evolution.</title>
        <authorList>
            <person name="Quandt C.A."/>
            <person name="Beaudet D."/>
            <person name="Corsaro D."/>
            <person name="Michel R."/>
            <person name="Corradi N."/>
            <person name="James T."/>
        </authorList>
    </citation>
    <scope>NUCLEOTIDE SEQUENCE [LARGE SCALE GENOMIC DNA]</scope>
    <source>
        <strain evidence="6 7">KSL3</strain>
    </source>
</reference>
<dbReference type="STRING" id="1246581.A0A2H9TI12"/>
<dbReference type="Gene3D" id="1.20.1270.10">
    <property type="match status" value="1"/>
</dbReference>
<dbReference type="SUPFAM" id="SSF100920">
    <property type="entry name" value="Heat shock protein 70kD (HSP70), peptide-binding domain"/>
    <property type="match status" value="1"/>
</dbReference>
<dbReference type="AlphaFoldDB" id="A0A2H9TI12"/>
<keyword evidence="7" id="KW-1185">Reference proteome</keyword>
<evidence type="ECO:0000256" key="4">
    <source>
        <dbReference type="RuleBase" id="RU003322"/>
    </source>
</evidence>
<dbReference type="NCBIfam" id="NF001413">
    <property type="entry name" value="PRK00290.1"/>
    <property type="match status" value="1"/>
</dbReference>
<dbReference type="InterPro" id="IPR013126">
    <property type="entry name" value="Hsp_70_fam"/>
</dbReference>
<dbReference type="Proteomes" id="UP000240830">
    <property type="component" value="Unassembled WGS sequence"/>
</dbReference>
<dbReference type="PROSITE" id="PS00297">
    <property type="entry name" value="HSP70_1"/>
    <property type="match status" value="1"/>
</dbReference>
<dbReference type="PRINTS" id="PR00301">
    <property type="entry name" value="HEATSHOCK70"/>
</dbReference>
<evidence type="ECO:0000256" key="5">
    <source>
        <dbReference type="SAM" id="MobiDB-lite"/>
    </source>
</evidence>
<evidence type="ECO:0000313" key="7">
    <source>
        <dbReference type="Proteomes" id="UP000240830"/>
    </source>
</evidence>
<dbReference type="GO" id="GO:0140662">
    <property type="term" value="F:ATP-dependent protein folding chaperone"/>
    <property type="evidence" value="ECO:0007669"/>
    <property type="project" value="InterPro"/>
</dbReference>
<proteinExistence type="inferred from homology"/>
<feature type="region of interest" description="Disordered" evidence="5">
    <location>
        <begin position="51"/>
        <end position="73"/>
    </location>
</feature>
<keyword evidence="3 4" id="KW-0067">ATP-binding</keyword>
<dbReference type="SUPFAM" id="SSF100934">
    <property type="entry name" value="Heat shock protein 70kD (HSP70), C-terminal subdomain"/>
    <property type="match status" value="1"/>
</dbReference>
<dbReference type="FunFam" id="3.30.30.30:FF:000001">
    <property type="entry name" value="heat shock 70 kDa protein-like"/>
    <property type="match status" value="1"/>
</dbReference>
<dbReference type="SUPFAM" id="SSF53067">
    <property type="entry name" value="Actin-like ATPase domain"/>
    <property type="match status" value="2"/>
</dbReference>
<protein>
    <submittedName>
        <fullName evidence="6">Uncharacterized protein</fullName>
    </submittedName>
</protein>
<dbReference type="GO" id="GO:0005524">
    <property type="term" value="F:ATP binding"/>
    <property type="evidence" value="ECO:0007669"/>
    <property type="project" value="UniProtKB-KW"/>
</dbReference>
<dbReference type="InterPro" id="IPR029048">
    <property type="entry name" value="HSP70_C_sf"/>
</dbReference>
<comment type="similarity">
    <text evidence="1 4">Belongs to the heat shock protein 70 family.</text>
</comment>
<accession>A0A2H9TI12</accession>
<dbReference type="EMBL" id="MTSL01000175">
    <property type="protein sequence ID" value="PJF17407.1"/>
    <property type="molecule type" value="Genomic_DNA"/>
</dbReference>
<feature type="region of interest" description="Disordered" evidence="5">
    <location>
        <begin position="740"/>
        <end position="761"/>
    </location>
</feature>
<evidence type="ECO:0000256" key="1">
    <source>
        <dbReference type="ARBA" id="ARBA00007381"/>
    </source>
</evidence>
<dbReference type="Gene3D" id="3.30.420.40">
    <property type="match status" value="2"/>
</dbReference>
<gene>
    <name evidence="6" type="ORF">PSACC_02775</name>
</gene>
<keyword evidence="2 4" id="KW-0547">Nucleotide-binding</keyword>
<comment type="caution">
    <text evidence="6">The sequence shown here is derived from an EMBL/GenBank/DDBJ whole genome shotgun (WGS) entry which is preliminary data.</text>
</comment>
<dbReference type="FunFam" id="2.60.34.10:FF:000014">
    <property type="entry name" value="Chaperone protein DnaK HSP70"/>
    <property type="match status" value="1"/>
</dbReference>
<sequence length="761" mass="83884">MIGIHDRNYTISYYHLILVDSWNSSGKSWKVIKELTNQVRPCVPVVPLEHVSDSQKGNKRHRGGQVGRPSTVGVDDVGLPSVEKSHPSFIVFVQMGYYYWKKALCQLAWTAMSVLMALSMTVNAGAPKPERGATIGIDLGTTYSCVAVWKDGHIEIVPNNQGFRTTPSWVAFTDSEFLVGDAAKNQVAMNPERTIYDAKRIIGRGFDEGVKGDIKYWPFKVVNSDGKPKISVLRDGKTKLMAPEEISALILGYMKDTAQEYLGSPVTHAVITVPAYFSDAQRQATKDAGAIAGLVVERVLNEPTAAAMAYGLDKSKKEQKVVVFDFGGGTFDVSMLTIEDNIYEVKAVNGDTHLGGQDLDLILVDHFLDIIKTKHGIDFKKDDNKRAMAKLRAEAEKVKRTLSTSLETRVIIDGFLKGEDFIYSISRAKFEEMCKQLFAKTMKPVEMALADAKWKKSDVDEIILVGGSTRIPKVQEMLQKFFDGKKLNQSVHPDEAVAYGAAVQAGVLSGEKKTEDVLVIDVTPLSLGIETVNGIMTHLIARNSQVPTKKTQVFSTAADNQSSVEIVVYEGERTMAKDNHFLGSFHLGGIPLAPRGMPQIEVSFEIDANGILTVGALEKSTGKSQSINITADKQRLSKEEIERMVEEAEKFRASDQEKKEKIEARTSLENLLHQISTQSKDEDGFGKKLSSEDKQAIASLVEEKTKWIAENQESASKEDFEEQAAEVEKVYGPIRNKVFQDGAAAGGPEESESKADDKDEL</sequence>
<dbReference type="Gene3D" id="2.60.34.10">
    <property type="entry name" value="Substrate Binding Domain Of DNAk, Chain A, domain 1"/>
    <property type="match status" value="1"/>
</dbReference>
<organism evidence="6 7">
    <name type="scientific">Paramicrosporidium saccamoebae</name>
    <dbReference type="NCBI Taxonomy" id="1246581"/>
    <lineage>
        <taxon>Eukaryota</taxon>
        <taxon>Fungi</taxon>
        <taxon>Fungi incertae sedis</taxon>
        <taxon>Cryptomycota</taxon>
        <taxon>Cryptomycota incertae sedis</taxon>
        <taxon>Paramicrosporidium</taxon>
    </lineage>
</organism>
<evidence type="ECO:0000313" key="6">
    <source>
        <dbReference type="EMBL" id="PJF17407.1"/>
    </source>
</evidence>
<dbReference type="OrthoDB" id="2401965at2759"/>
<dbReference type="FunFam" id="3.90.640.10:FF:000010">
    <property type="entry name" value="heat shock 70 kDa protein 14"/>
    <property type="match status" value="1"/>
</dbReference>
<dbReference type="InterPro" id="IPR029047">
    <property type="entry name" value="HSP70_peptide-bd_sf"/>
</dbReference>
<dbReference type="Pfam" id="PF00012">
    <property type="entry name" value="HSP70"/>
    <property type="match status" value="1"/>
</dbReference>
<dbReference type="InterPro" id="IPR043129">
    <property type="entry name" value="ATPase_NBD"/>
</dbReference>
<dbReference type="Gene3D" id="3.30.30.30">
    <property type="match status" value="1"/>
</dbReference>
<dbReference type="FunFam" id="3.30.420.40:FF:000026">
    <property type="entry name" value="Heat shock protein 70"/>
    <property type="match status" value="1"/>
</dbReference>
<dbReference type="PROSITE" id="PS01036">
    <property type="entry name" value="HSP70_3"/>
    <property type="match status" value="1"/>
</dbReference>
<dbReference type="PROSITE" id="PS00329">
    <property type="entry name" value="HSP70_2"/>
    <property type="match status" value="1"/>
</dbReference>
<evidence type="ECO:0000256" key="2">
    <source>
        <dbReference type="ARBA" id="ARBA00022741"/>
    </source>
</evidence>
<feature type="compositionally biased region" description="Basic and acidic residues" evidence="5">
    <location>
        <begin position="751"/>
        <end position="761"/>
    </location>
</feature>
<dbReference type="PANTHER" id="PTHR19375">
    <property type="entry name" value="HEAT SHOCK PROTEIN 70KDA"/>
    <property type="match status" value="1"/>
</dbReference>
<dbReference type="InterPro" id="IPR018181">
    <property type="entry name" value="Heat_shock_70_CS"/>
</dbReference>
<dbReference type="Gene3D" id="3.90.640.10">
    <property type="entry name" value="Actin, Chain A, domain 4"/>
    <property type="match status" value="1"/>
</dbReference>
<evidence type="ECO:0000256" key="3">
    <source>
        <dbReference type="ARBA" id="ARBA00022840"/>
    </source>
</evidence>